<feature type="signal peptide" evidence="1">
    <location>
        <begin position="1"/>
        <end position="21"/>
    </location>
</feature>
<evidence type="ECO:0000313" key="3">
    <source>
        <dbReference type="Proteomes" id="UP000236846"/>
    </source>
</evidence>
<dbReference type="AlphaFoldDB" id="A0A2H0PWW9"/>
<keyword evidence="1" id="KW-0732">Signal</keyword>
<name>A0A2H0PWW9_9BACT</name>
<reference evidence="2 3" key="1">
    <citation type="submission" date="2017-09" db="EMBL/GenBank/DDBJ databases">
        <title>Depth-based differentiation of microbial function through sediment-hosted aquifers and enrichment of novel symbionts in the deep terrestrial subsurface.</title>
        <authorList>
            <person name="Probst A.J."/>
            <person name="Ladd B."/>
            <person name="Jarett J.K."/>
            <person name="Geller-Mcgrath D.E."/>
            <person name="Sieber C.M."/>
            <person name="Emerson J.B."/>
            <person name="Anantharaman K."/>
            <person name="Thomas B.C."/>
            <person name="Malmstrom R."/>
            <person name="Stieglmeier M."/>
            <person name="Klingl A."/>
            <person name="Woyke T."/>
            <person name="Ryan C.M."/>
            <person name="Banfield J.F."/>
        </authorList>
    </citation>
    <scope>NUCLEOTIDE SEQUENCE [LARGE SCALE GENOMIC DNA]</scope>
    <source>
        <strain evidence="2">CG11_big_fil_rev_8_21_14_0_20_43_10</strain>
    </source>
</reference>
<protein>
    <submittedName>
        <fullName evidence="2">Uncharacterized protein</fullName>
    </submittedName>
</protein>
<organism evidence="2 3">
    <name type="scientific">Candidatus Brennerbacteria bacterium CG11_big_fil_rev_8_21_14_0_20_43_10</name>
    <dbReference type="NCBI Taxonomy" id="1974523"/>
    <lineage>
        <taxon>Bacteria</taxon>
        <taxon>Candidatus Brenneribacteriota</taxon>
    </lineage>
</organism>
<proteinExistence type="predicted"/>
<dbReference type="Proteomes" id="UP000236846">
    <property type="component" value="Unassembled WGS sequence"/>
</dbReference>
<comment type="caution">
    <text evidence="2">The sequence shown here is derived from an EMBL/GenBank/DDBJ whole genome shotgun (WGS) entry which is preliminary data.</text>
</comment>
<feature type="chain" id="PRO_5013762656" evidence="1">
    <location>
        <begin position="22"/>
        <end position="59"/>
    </location>
</feature>
<evidence type="ECO:0000313" key="2">
    <source>
        <dbReference type="EMBL" id="PIR26214.1"/>
    </source>
</evidence>
<evidence type="ECO:0000256" key="1">
    <source>
        <dbReference type="SAM" id="SignalP"/>
    </source>
</evidence>
<gene>
    <name evidence="2" type="ORF">COV41_01950</name>
</gene>
<accession>A0A2H0PWW9</accession>
<sequence>MYVMMVATIKSLMLAQPMLMAMPVNPGHRQMILNIPVQKNIFYSLPVIPIIKAKPQNIA</sequence>
<dbReference type="EMBL" id="PCXE01000033">
    <property type="protein sequence ID" value="PIR26214.1"/>
    <property type="molecule type" value="Genomic_DNA"/>
</dbReference>